<organism evidence="1 2">
    <name type="scientific">Williamsia marianensis</name>
    <dbReference type="NCBI Taxonomy" id="85044"/>
    <lineage>
        <taxon>Bacteria</taxon>
        <taxon>Bacillati</taxon>
        <taxon>Actinomycetota</taxon>
        <taxon>Actinomycetes</taxon>
        <taxon>Mycobacteriales</taxon>
        <taxon>Nocardiaceae</taxon>
        <taxon>Williamsia</taxon>
    </lineage>
</organism>
<dbReference type="CDD" id="cd06561">
    <property type="entry name" value="AlkD_like"/>
    <property type="match status" value="1"/>
</dbReference>
<gene>
    <name evidence="1" type="ORF">DFJ75_1197</name>
</gene>
<name>A0A495JZP6_WILMA</name>
<reference evidence="1 2" key="1">
    <citation type="submission" date="2018-10" db="EMBL/GenBank/DDBJ databases">
        <title>Sequencing the genomes of 1000 actinobacteria strains.</title>
        <authorList>
            <person name="Klenk H.-P."/>
        </authorList>
    </citation>
    <scope>NUCLEOTIDE SEQUENCE [LARGE SCALE GENOMIC DNA]</scope>
    <source>
        <strain evidence="1 2">DSM 44343</strain>
    </source>
</reference>
<evidence type="ECO:0000313" key="1">
    <source>
        <dbReference type="EMBL" id="RKR94401.1"/>
    </source>
</evidence>
<comment type="caution">
    <text evidence="1">The sequence shown here is derived from an EMBL/GenBank/DDBJ whole genome shotgun (WGS) entry which is preliminary data.</text>
</comment>
<proteinExistence type="predicted"/>
<dbReference type="AlphaFoldDB" id="A0A495JZP6"/>
<dbReference type="Proteomes" id="UP000274762">
    <property type="component" value="Unassembled WGS sequence"/>
</dbReference>
<protein>
    <submittedName>
        <fullName evidence="1">3-methyladenine DNA glycosylase AlkD</fullName>
    </submittedName>
</protein>
<dbReference type="InterPro" id="IPR016024">
    <property type="entry name" value="ARM-type_fold"/>
</dbReference>
<dbReference type="SUPFAM" id="SSF48371">
    <property type="entry name" value="ARM repeat"/>
    <property type="match status" value="1"/>
</dbReference>
<evidence type="ECO:0000313" key="2">
    <source>
        <dbReference type="Proteomes" id="UP000274762"/>
    </source>
</evidence>
<dbReference type="EMBL" id="RBKV01000001">
    <property type="protein sequence ID" value="RKR94401.1"/>
    <property type="molecule type" value="Genomic_DNA"/>
</dbReference>
<dbReference type="InterPro" id="IPR014825">
    <property type="entry name" value="DNA_alkylation"/>
</dbReference>
<dbReference type="PANTHER" id="PTHR34070:SF1">
    <property type="entry name" value="DNA ALKYLATION REPAIR PROTEIN"/>
    <property type="match status" value="1"/>
</dbReference>
<dbReference type="Pfam" id="PF08713">
    <property type="entry name" value="DNA_alkylation"/>
    <property type="match status" value="1"/>
</dbReference>
<accession>A0A495JZP6</accession>
<dbReference type="PANTHER" id="PTHR34070">
    <property type="entry name" value="ARMADILLO-TYPE FOLD"/>
    <property type="match status" value="1"/>
</dbReference>
<sequence>MDAAGTAETLSAAAVMAAIDEGGDPDRAASSAKFFRTGPGDYGEGDRFAGVPVPQQRKIAKRFRGLDRSQVNVLLDSDIHEHRLTGLFLLRSGFEKARSDQDRRAWVDLYLSAVDRGRVNNWDLVDSSAEYILGQWLLRCDRERGEQDHTLLLGLAADTDLWRRRVAVLATFAFIRAGDGTTLLALAPTLLDDRRDLIQKAVGWMLRETGKRVDRRLLIDFLDQHAAEMGRTALSYAIEHLTAKERAQYRSLR</sequence>
<dbReference type="Gene3D" id="1.25.10.90">
    <property type="match status" value="1"/>
</dbReference>